<organism evidence="1">
    <name type="scientific">marine sediment metagenome</name>
    <dbReference type="NCBI Taxonomy" id="412755"/>
    <lineage>
        <taxon>unclassified sequences</taxon>
        <taxon>metagenomes</taxon>
        <taxon>ecological metagenomes</taxon>
    </lineage>
</organism>
<sequence>MDNRFVLGIFFMSLVYVGLASGGSAGTVTAQEHPATGEKTKKPDIPLTAKILAGNDTGALQIRAFLKRRIPPLKLPPDRDQWNRESAALRKKILEAVIFKGVPPSVMKAKPAVQQGETMDTGHGYLIRKLAYEGYPGIWIPALLYLPKELKGKAPAILNANGHELAGKAVAYKQIRCINFAKRGIIALSY</sequence>
<feature type="non-terminal residue" evidence="1">
    <location>
        <position position="190"/>
    </location>
</feature>
<protein>
    <submittedName>
        <fullName evidence="1">Uncharacterized protein</fullName>
    </submittedName>
</protein>
<dbReference type="AlphaFoldDB" id="X0WSF2"/>
<accession>X0WSF2</accession>
<evidence type="ECO:0000313" key="1">
    <source>
        <dbReference type="EMBL" id="GAG33884.1"/>
    </source>
</evidence>
<dbReference type="InterPro" id="IPR029058">
    <property type="entry name" value="AB_hydrolase_fold"/>
</dbReference>
<reference evidence="1" key="1">
    <citation type="journal article" date="2014" name="Front. Microbiol.">
        <title>High frequency of phylogenetically diverse reductive dehalogenase-homologous genes in deep subseafloor sedimentary metagenomes.</title>
        <authorList>
            <person name="Kawai M."/>
            <person name="Futagami T."/>
            <person name="Toyoda A."/>
            <person name="Takaki Y."/>
            <person name="Nishi S."/>
            <person name="Hori S."/>
            <person name="Arai W."/>
            <person name="Tsubouchi T."/>
            <person name="Morono Y."/>
            <person name="Uchiyama I."/>
            <person name="Ito T."/>
            <person name="Fujiyama A."/>
            <person name="Inagaki F."/>
            <person name="Takami H."/>
        </authorList>
    </citation>
    <scope>NUCLEOTIDE SEQUENCE</scope>
    <source>
        <strain evidence="1">Expedition CK06-06</strain>
    </source>
</reference>
<dbReference type="EMBL" id="BARS01046874">
    <property type="protein sequence ID" value="GAG33884.1"/>
    <property type="molecule type" value="Genomic_DNA"/>
</dbReference>
<comment type="caution">
    <text evidence="1">The sequence shown here is derived from an EMBL/GenBank/DDBJ whole genome shotgun (WGS) entry which is preliminary data.</text>
</comment>
<gene>
    <name evidence="1" type="ORF">S01H1_70478</name>
</gene>
<proteinExistence type="predicted"/>
<dbReference type="Gene3D" id="3.40.50.1820">
    <property type="entry name" value="alpha/beta hydrolase"/>
    <property type="match status" value="1"/>
</dbReference>
<name>X0WSF2_9ZZZZ</name>